<dbReference type="RefSeq" id="WP_106564970.1">
    <property type="nucleotide sequence ID" value="NZ_PYAU01000001.1"/>
</dbReference>
<dbReference type="OrthoDB" id="4331648at2"/>
<evidence type="ECO:0000313" key="4">
    <source>
        <dbReference type="Proteomes" id="UP000241203"/>
    </source>
</evidence>
<feature type="signal peptide" evidence="1">
    <location>
        <begin position="1"/>
        <end position="30"/>
    </location>
</feature>
<gene>
    <name evidence="2" type="ORF">CLV49_1667</name>
    <name evidence="3" type="ORF">ELQ93_10865</name>
</gene>
<sequence length="168" mass="17325">MSRARTASRLIAVVTLAAASASLLSGCSTAVSLEAADDANSADCAYVTVALPQTVADLPKRDTDAQATGAWGSPASILLRCGVEVPGPTTLECTSVNGVDWIIDDSDAPNYRFTTYGRDPAIEVIVDSDVVHGSTALVDLEPAISNVPEDPYTACVGVDDVEIPDSTP</sequence>
<dbReference type="Pfam" id="PF12028">
    <property type="entry name" value="DUF3515"/>
    <property type="match status" value="1"/>
</dbReference>
<dbReference type="InterPro" id="IPR021903">
    <property type="entry name" value="DUF3515"/>
</dbReference>
<dbReference type="EMBL" id="PYAU01000001">
    <property type="protein sequence ID" value="PSL38055.1"/>
    <property type="molecule type" value="Genomic_DNA"/>
</dbReference>
<evidence type="ECO:0000313" key="2">
    <source>
        <dbReference type="EMBL" id="PSL38055.1"/>
    </source>
</evidence>
<dbReference type="EMBL" id="RZGY01000001">
    <property type="protein sequence ID" value="RUQ87386.1"/>
    <property type="molecule type" value="Genomic_DNA"/>
</dbReference>
<evidence type="ECO:0000313" key="5">
    <source>
        <dbReference type="Proteomes" id="UP000268291"/>
    </source>
</evidence>
<feature type="chain" id="PRO_5015139230" evidence="1">
    <location>
        <begin position="31"/>
        <end position="168"/>
    </location>
</feature>
<accession>A0A2P8GVS9</accession>
<organism evidence="2 4">
    <name type="scientific">Labedella gwakjiensis</name>
    <dbReference type="NCBI Taxonomy" id="390269"/>
    <lineage>
        <taxon>Bacteria</taxon>
        <taxon>Bacillati</taxon>
        <taxon>Actinomycetota</taxon>
        <taxon>Actinomycetes</taxon>
        <taxon>Micrococcales</taxon>
        <taxon>Microbacteriaceae</taxon>
        <taxon>Labedella</taxon>
    </lineage>
</organism>
<reference evidence="3 5" key="2">
    <citation type="submission" date="2018-12" db="EMBL/GenBank/DDBJ databases">
        <authorList>
            <person name="hu s."/>
            <person name="Xu Y."/>
            <person name="Xu B."/>
            <person name="Li F."/>
        </authorList>
    </citation>
    <scope>NUCLEOTIDE SEQUENCE [LARGE SCALE GENOMIC DNA]</scope>
    <source>
        <strain evidence="3 5">KSW2-17</strain>
    </source>
</reference>
<comment type="caution">
    <text evidence="2">The sequence shown here is derived from an EMBL/GenBank/DDBJ whole genome shotgun (WGS) entry which is preliminary data.</text>
</comment>
<evidence type="ECO:0000313" key="3">
    <source>
        <dbReference type="EMBL" id="RUQ87386.1"/>
    </source>
</evidence>
<protein>
    <submittedName>
        <fullName evidence="3">DUF3515 domain-containing protein</fullName>
    </submittedName>
    <submittedName>
        <fullName evidence="2">Uncharacterized protein DUF3515</fullName>
    </submittedName>
</protein>
<keyword evidence="5" id="KW-1185">Reference proteome</keyword>
<dbReference type="PROSITE" id="PS51257">
    <property type="entry name" value="PROKAR_LIPOPROTEIN"/>
    <property type="match status" value="1"/>
</dbReference>
<proteinExistence type="predicted"/>
<name>A0A2P8GVS9_9MICO</name>
<evidence type="ECO:0000256" key="1">
    <source>
        <dbReference type="SAM" id="SignalP"/>
    </source>
</evidence>
<reference evidence="2 4" key="1">
    <citation type="submission" date="2018-03" db="EMBL/GenBank/DDBJ databases">
        <title>Genomic Encyclopedia of Archaeal and Bacterial Type Strains, Phase II (KMG-II): from individual species to whole genera.</title>
        <authorList>
            <person name="Goeker M."/>
        </authorList>
    </citation>
    <scope>NUCLEOTIDE SEQUENCE [LARGE SCALE GENOMIC DNA]</scope>
    <source>
        <strain evidence="2 4">DSM 21548</strain>
    </source>
</reference>
<keyword evidence="1" id="KW-0732">Signal</keyword>
<dbReference type="AlphaFoldDB" id="A0A2P8GVS9"/>
<dbReference type="Proteomes" id="UP000241203">
    <property type="component" value="Unassembled WGS sequence"/>
</dbReference>
<dbReference type="Proteomes" id="UP000268291">
    <property type="component" value="Unassembled WGS sequence"/>
</dbReference>